<gene>
    <name evidence="2" type="ORF">V1478_013903</name>
</gene>
<dbReference type="Proteomes" id="UP001607302">
    <property type="component" value="Unassembled WGS sequence"/>
</dbReference>
<name>A0ABD2A7B2_VESSQ</name>
<keyword evidence="1" id="KW-0812">Transmembrane</keyword>
<reference evidence="2 3" key="1">
    <citation type="journal article" date="2024" name="Ann. Entomol. Soc. Am.">
        <title>Genomic analyses of the southern and eastern yellowjacket wasps (Hymenoptera: Vespidae) reveal evolutionary signatures of social life.</title>
        <authorList>
            <person name="Catto M.A."/>
            <person name="Caine P.B."/>
            <person name="Orr S.E."/>
            <person name="Hunt B.G."/>
            <person name="Goodisman M.A.D."/>
        </authorList>
    </citation>
    <scope>NUCLEOTIDE SEQUENCE [LARGE SCALE GENOMIC DNA]</scope>
    <source>
        <strain evidence="2">233</strain>
        <tissue evidence="2">Head and thorax</tissue>
    </source>
</reference>
<protein>
    <submittedName>
        <fullName evidence="2">Uncharacterized protein</fullName>
    </submittedName>
</protein>
<organism evidence="2 3">
    <name type="scientific">Vespula squamosa</name>
    <name type="common">Southern yellow jacket</name>
    <name type="synonym">Wasp</name>
    <dbReference type="NCBI Taxonomy" id="30214"/>
    <lineage>
        <taxon>Eukaryota</taxon>
        <taxon>Metazoa</taxon>
        <taxon>Ecdysozoa</taxon>
        <taxon>Arthropoda</taxon>
        <taxon>Hexapoda</taxon>
        <taxon>Insecta</taxon>
        <taxon>Pterygota</taxon>
        <taxon>Neoptera</taxon>
        <taxon>Endopterygota</taxon>
        <taxon>Hymenoptera</taxon>
        <taxon>Apocrita</taxon>
        <taxon>Aculeata</taxon>
        <taxon>Vespoidea</taxon>
        <taxon>Vespidae</taxon>
        <taxon>Vespinae</taxon>
        <taxon>Vespula</taxon>
    </lineage>
</organism>
<feature type="transmembrane region" description="Helical" evidence="1">
    <location>
        <begin position="93"/>
        <end position="112"/>
    </location>
</feature>
<evidence type="ECO:0000313" key="2">
    <source>
        <dbReference type="EMBL" id="KAL2716227.1"/>
    </source>
</evidence>
<accession>A0ABD2A7B2</accession>
<keyword evidence="1" id="KW-1133">Transmembrane helix</keyword>
<dbReference type="EMBL" id="JAUDFV010000154">
    <property type="protein sequence ID" value="KAL2716227.1"/>
    <property type="molecule type" value="Genomic_DNA"/>
</dbReference>
<evidence type="ECO:0000256" key="1">
    <source>
        <dbReference type="SAM" id="Phobius"/>
    </source>
</evidence>
<comment type="caution">
    <text evidence="2">The sequence shown here is derived from an EMBL/GenBank/DDBJ whole genome shotgun (WGS) entry which is preliminary data.</text>
</comment>
<evidence type="ECO:0000313" key="3">
    <source>
        <dbReference type="Proteomes" id="UP001607302"/>
    </source>
</evidence>
<proteinExistence type="predicted"/>
<keyword evidence="1" id="KW-0472">Membrane</keyword>
<dbReference type="AlphaFoldDB" id="A0ABD2A7B2"/>
<keyword evidence="3" id="KW-1185">Reference proteome</keyword>
<sequence>MVQEKKQDADYKCLRPPLRVILRAFPFKKRPYTSLELMEYMLVLRLDVCVCICEVALEQTSSSPSAPRVVACPRVYPASSTSRGGTDGASGSGGGSGVVVVVVVMVVVLVLAPPDQISFFSSLRTINTNQGLRDTQTLLIQTELCISSEDENRCTYRSNTINDQV</sequence>